<feature type="signal peptide" evidence="1">
    <location>
        <begin position="1"/>
        <end position="24"/>
    </location>
</feature>
<dbReference type="EMBL" id="CM007389">
    <property type="protein sequence ID" value="ONK57513.1"/>
    <property type="molecule type" value="Genomic_DNA"/>
</dbReference>
<evidence type="ECO:0000313" key="3">
    <source>
        <dbReference type="Proteomes" id="UP000243459"/>
    </source>
</evidence>
<dbReference type="AlphaFoldDB" id="A0A5P1E696"/>
<name>A0A5P1E696_ASPOF</name>
<organism evidence="2 3">
    <name type="scientific">Asparagus officinalis</name>
    <name type="common">Garden asparagus</name>
    <dbReference type="NCBI Taxonomy" id="4686"/>
    <lineage>
        <taxon>Eukaryota</taxon>
        <taxon>Viridiplantae</taxon>
        <taxon>Streptophyta</taxon>
        <taxon>Embryophyta</taxon>
        <taxon>Tracheophyta</taxon>
        <taxon>Spermatophyta</taxon>
        <taxon>Magnoliopsida</taxon>
        <taxon>Liliopsida</taxon>
        <taxon>Asparagales</taxon>
        <taxon>Asparagaceae</taxon>
        <taxon>Asparagoideae</taxon>
        <taxon>Asparagus</taxon>
    </lineage>
</organism>
<accession>A0A5P1E696</accession>
<evidence type="ECO:0000313" key="2">
    <source>
        <dbReference type="EMBL" id="ONK57513.1"/>
    </source>
</evidence>
<gene>
    <name evidence="2" type="ORF">A4U43_C09F1270</name>
</gene>
<sequence length="95" mass="10447">MVKFPSFLLCSALAAFALFLVVDARLLGCKGGLDCLNPEMASSPKYKDEKVSAVPPELAKGVKPSEGGRSARVRTRYITMATLRSHRPLELWFFS</sequence>
<evidence type="ECO:0000256" key="1">
    <source>
        <dbReference type="SAM" id="SignalP"/>
    </source>
</evidence>
<reference evidence="3" key="1">
    <citation type="journal article" date="2017" name="Nat. Commun.">
        <title>The asparagus genome sheds light on the origin and evolution of a young Y chromosome.</title>
        <authorList>
            <person name="Harkess A."/>
            <person name="Zhou J."/>
            <person name="Xu C."/>
            <person name="Bowers J.E."/>
            <person name="Van der Hulst R."/>
            <person name="Ayyampalayam S."/>
            <person name="Mercati F."/>
            <person name="Riccardi P."/>
            <person name="McKain M.R."/>
            <person name="Kakrana A."/>
            <person name="Tang H."/>
            <person name="Ray J."/>
            <person name="Groenendijk J."/>
            <person name="Arikit S."/>
            <person name="Mathioni S.M."/>
            <person name="Nakano M."/>
            <person name="Shan H."/>
            <person name="Telgmann-Rauber A."/>
            <person name="Kanno A."/>
            <person name="Yue Z."/>
            <person name="Chen H."/>
            <person name="Li W."/>
            <person name="Chen Y."/>
            <person name="Xu X."/>
            <person name="Zhang Y."/>
            <person name="Luo S."/>
            <person name="Chen H."/>
            <person name="Gao J."/>
            <person name="Mao Z."/>
            <person name="Pires J.C."/>
            <person name="Luo M."/>
            <person name="Kudrna D."/>
            <person name="Wing R.A."/>
            <person name="Meyers B.C."/>
            <person name="Yi K."/>
            <person name="Kong H."/>
            <person name="Lavrijsen P."/>
            <person name="Sunseri F."/>
            <person name="Falavigna A."/>
            <person name="Ye Y."/>
            <person name="Leebens-Mack J.H."/>
            <person name="Chen G."/>
        </authorList>
    </citation>
    <scope>NUCLEOTIDE SEQUENCE [LARGE SCALE GENOMIC DNA]</scope>
    <source>
        <strain evidence="3">cv. DH0086</strain>
    </source>
</reference>
<proteinExistence type="predicted"/>
<keyword evidence="3" id="KW-1185">Reference proteome</keyword>
<protein>
    <submittedName>
        <fullName evidence="2">Uncharacterized protein</fullName>
    </submittedName>
</protein>
<feature type="chain" id="PRO_5024301835" evidence="1">
    <location>
        <begin position="25"/>
        <end position="95"/>
    </location>
</feature>
<keyword evidence="1" id="KW-0732">Signal</keyword>
<dbReference type="Proteomes" id="UP000243459">
    <property type="component" value="Chromosome 9"/>
</dbReference>
<dbReference type="Gramene" id="ONK57513">
    <property type="protein sequence ID" value="ONK57513"/>
    <property type="gene ID" value="A4U43_C09F1270"/>
</dbReference>